<evidence type="ECO:0000313" key="1">
    <source>
        <dbReference type="EMBL" id="MPC20178.1"/>
    </source>
</evidence>
<accession>A0A5B7DFS7</accession>
<comment type="caution">
    <text evidence="1">The sequence shown here is derived from an EMBL/GenBank/DDBJ whole genome shotgun (WGS) entry which is preliminary data.</text>
</comment>
<keyword evidence="2" id="KW-1185">Reference proteome</keyword>
<organism evidence="1 2">
    <name type="scientific">Portunus trituberculatus</name>
    <name type="common">Swimming crab</name>
    <name type="synonym">Neptunus trituberculatus</name>
    <dbReference type="NCBI Taxonomy" id="210409"/>
    <lineage>
        <taxon>Eukaryota</taxon>
        <taxon>Metazoa</taxon>
        <taxon>Ecdysozoa</taxon>
        <taxon>Arthropoda</taxon>
        <taxon>Crustacea</taxon>
        <taxon>Multicrustacea</taxon>
        <taxon>Malacostraca</taxon>
        <taxon>Eumalacostraca</taxon>
        <taxon>Eucarida</taxon>
        <taxon>Decapoda</taxon>
        <taxon>Pleocyemata</taxon>
        <taxon>Brachyura</taxon>
        <taxon>Eubrachyura</taxon>
        <taxon>Portunoidea</taxon>
        <taxon>Portunidae</taxon>
        <taxon>Portuninae</taxon>
        <taxon>Portunus</taxon>
    </lineage>
</organism>
<dbReference type="Proteomes" id="UP000324222">
    <property type="component" value="Unassembled WGS sequence"/>
</dbReference>
<gene>
    <name evidence="1" type="ORF">E2C01_013111</name>
</gene>
<name>A0A5B7DFS7_PORTR</name>
<evidence type="ECO:0000313" key="2">
    <source>
        <dbReference type="Proteomes" id="UP000324222"/>
    </source>
</evidence>
<protein>
    <submittedName>
        <fullName evidence="1">Uncharacterized protein</fullName>
    </submittedName>
</protein>
<sequence length="113" mass="12044">MKLADTASPSSLMRLFIALLERGDGFLHVGPLSESRTCPTLTCWNTRTPTSRSPEGRGRCFVECNGGAKRKTGQARGRIAVSAIIQGVAEAVVVLDRGAQGTLDGSVWQRMGP</sequence>
<proteinExistence type="predicted"/>
<reference evidence="1 2" key="1">
    <citation type="submission" date="2019-05" db="EMBL/GenBank/DDBJ databases">
        <title>Another draft genome of Portunus trituberculatus and its Hox gene families provides insights of decapod evolution.</title>
        <authorList>
            <person name="Jeong J.-H."/>
            <person name="Song I."/>
            <person name="Kim S."/>
            <person name="Choi T."/>
            <person name="Kim D."/>
            <person name="Ryu S."/>
            <person name="Kim W."/>
        </authorList>
    </citation>
    <scope>NUCLEOTIDE SEQUENCE [LARGE SCALE GENOMIC DNA]</scope>
    <source>
        <tissue evidence="1">Muscle</tissue>
    </source>
</reference>
<dbReference type="EMBL" id="VSRR010000845">
    <property type="protein sequence ID" value="MPC20178.1"/>
    <property type="molecule type" value="Genomic_DNA"/>
</dbReference>
<dbReference type="AlphaFoldDB" id="A0A5B7DFS7"/>